<dbReference type="SUPFAM" id="SSF55874">
    <property type="entry name" value="ATPase domain of HSP90 chaperone/DNA topoisomerase II/histidine kinase"/>
    <property type="match status" value="1"/>
</dbReference>
<dbReference type="Pfam" id="PF02518">
    <property type="entry name" value="HATPase_c"/>
    <property type="match status" value="1"/>
</dbReference>
<dbReference type="EMBL" id="CP146069">
    <property type="protein sequence ID" value="WWR47530.1"/>
    <property type="molecule type" value="Genomic_DNA"/>
</dbReference>
<evidence type="ECO:0000256" key="7">
    <source>
        <dbReference type="ARBA" id="ARBA00022692"/>
    </source>
</evidence>
<dbReference type="Gene3D" id="3.30.565.10">
    <property type="entry name" value="Histidine kinase-like ATPase, C-terminal domain"/>
    <property type="match status" value="1"/>
</dbReference>
<dbReference type="Gene3D" id="1.10.287.130">
    <property type="match status" value="1"/>
</dbReference>
<evidence type="ECO:0000256" key="9">
    <source>
        <dbReference type="ARBA" id="ARBA00022777"/>
    </source>
</evidence>
<keyword evidence="9" id="KW-0418">Kinase</keyword>
<dbReference type="PRINTS" id="PR00344">
    <property type="entry name" value="BCTRLSENSOR"/>
</dbReference>
<keyword evidence="7" id="KW-0812">Transmembrane</keyword>
<sequence>MKSPKRTRVLIILLFLLTVAGAGAGVWLYGYSQALTQLDKQGRADLALASDRFAGEMRRHREIAVLLADHPLLANLAEGRQPGPAVTLLQETADRTGAMALIYTDTEGRILANAGDVALEPAESAYFRRAMNGALGTFFGRLGPDGRRVYAYAAPTFGDDGRVIGSLIALVDIAEVEWDWIGGQPPVFFTDADGRVFVSNRSELLNWRTSDMAAGLFPPDTEGDIIRMYRPYPDVWALNFGSYLPSRALHLSRPKPVIGMTGHVLVDVAPAKRVANLQAAFFAALCLAFGAVLLQLAERRRTLARDNALLESRVAERTAALSQSNTALRHEVVERKEAEAALKKAQAELVQAGKLSALGQMSAGISHELNQPLMAIQQFADNGAALLLRDKPKQAQDNMSRISALAARAARIIKNLRAFVRNENEPMSKVDLVNAIDAAVEMTQSRLTEEGATLDWQAPPTPVYVQGGEVRLGQVFVNLINNAADAMTGQSEKQIKIRIEAGARLAVTVRDTGPGITDPDKIFEPFYSTKEVGNEDGMGLGLSISYGLVQSFGGKITGVNAPDRGAVFTVELDPWQEEAAA</sequence>
<protein>
    <recommendedName>
        <fullName evidence="3">histidine kinase</fullName>
        <ecNumber evidence="3">2.7.13.3</ecNumber>
    </recommendedName>
</protein>
<evidence type="ECO:0000256" key="11">
    <source>
        <dbReference type="ARBA" id="ARBA00022989"/>
    </source>
</evidence>
<dbReference type="CDD" id="cd00082">
    <property type="entry name" value="HisKA"/>
    <property type="match status" value="1"/>
</dbReference>
<evidence type="ECO:0000256" key="8">
    <source>
        <dbReference type="ARBA" id="ARBA00022741"/>
    </source>
</evidence>
<evidence type="ECO:0000256" key="6">
    <source>
        <dbReference type="ARBA" id="ARBA00022679"/>
    </source>
</evidence>
<feature type="domain" description="Histidine kinase" evidence="14">
    <location>
        <begin position="364"/>
        <end position="576"/>
    </location>
</feature>
<dbReference type="Proteomes" id="UP001364156">
    <property type="component" value="Chromosome"/>
</dbReference>
<organism evidence="15 16">
    <name type="scientific">Roseovarius phycicola</name>
    <dbReference type="NCBI Taxonomy" id="3080976"/>
    <lineage>
        <taxon>Bacteria</taxon>
        <taxon>Pseudomonadati</taxon>
        <taxon>Pseudomonadota</taxon>
        <taxon>Alphaproteobacteria</taxon>
        <taxon>Rhodobacterales</taxon>
        <taxon>Roseobacteraceae</taxon>
        <taxon>Roseovarius</taxon>
    </lineage>
</organism>
<dbReference type="InterPro" id="IPR005467">
    <property type="entry name" value="His_kinase_dom"/>
</dbReference>
<dbReference type="Pfam" id="PF00512">
    <property type="entry name" value="HisKA"/>
    <property type="match status" value="1"/>
</dbReference>
<dbReference type="RefSeq" id="WP_338550357.1">
    <property type="nucleotide sequence ID" value="NZ_CP146069.1"/>
</dbReference>
<dbReference type="InterPro" id="IPR004358">
    <property type="entry name" value="Sig_transdc_His_kin-like_C"/>
</dbReference>
<keyword evidence="11" id="KW-1133">Transmembrane helix</keyword>
<keyword evidence="12" id="KW-0902">Two-component regulatory system</keyword>
<evidence type="ECO:0000256" key="12">
    <source>
        <dbReference type="ARBA" id="ARBA00023012"/>
    </source>
</evidence>
<dbReference type="InterPro" id="IPR036097">
    <property type="entry name" value="HisK_dim/P_sf"/>
</dbReference>
<evidence type="ECO:0000256" key="1">
    <source>
        <dbReference type="ARBA" id="ARBA00000085"/>
    </source>
</evidence>
<evidence type="ECO:0000259" key="14">
    <source>
        <dbReference type="PROSITE" id="PS50109"/>
    </source>
</evidence>
<keyword evidence="16" id="KW-1185">Reference proteome</keyword>
<name>A0ABZ2HIG4_9RHOB</name>
<keyword evidence="4" id="KW-1003">Cell membrane</keyword>
<dbReference type="SUPFAM" id="SSF103190">
    <property type="entry name" value="Sensory domain-like"/>
    <property type="match status" value="1"/>
</dbReference>
<evidence type="ECO:0000256" key="5">
    <source>
        <dbReference type="ARBA" id="ARBA00022553"/>
    </source>
</evidence>
<evidence type="ECO:0000256" key="3">
    <source>
        <dbReference type="ARBA" id="ARBA00012438"/>
    </source>
</evidence>
<evidence type="ECO:0000256" key="4">
    <source>
        <dbReference type="ARBA" id="ARBA00022475"/>
    </source>
</evidence>
<dbReference type="InterPro" id="IPR003594">
    <property type="entry name" value="HATPase_dom"/>
</dbReference>
<evidence type="ECO:0000256" key="13">
    <source>
        <dbReference type="SAM" id="Coils"/>
    </source>
</evidence>
<dbReference type="Gene3D" id="3.30.450.20">
    <property type="entry name" value="PAS domain"/>
    <property type="match status" value="1"/>
</dbReference>
<dbReference type="SUPFAM" id="SSF47384">
    <property type="entry name" value="Homodimeric domain of signal transducing histidine kinase"/>
    <property type="match status" value="1"/>
</dbReference>
<evidence type="ECO:0000256" key="10">
    <source>
        <dbReference type="ARBA" id="ARBA00022840"/>
    </source>
</evidence>
<dbReference type="PROSITE" id="PS50109">
    <property type="entry name" value="HIS_KIN"/>
    <property type="match status" value="1"/>
</dbReference>
<dbReference type="InterPro" id="IPR017055">
    <property type="entry name" value="Sig_transdc_His_kinase_DctB"/>
</dbReference>
<dbReference type="PANTHER" id="PTHR43065:SF46">
    <property type="entry name" value="C4-DICARBOXYLATE TRANSPORT SENSOR PROTEIN DCTB"/>
    <property type="match status" value="1"/>
</dbReference>
<keyword evidence="11" id="KW-0472">Membrane</keyword>
<comment type="catalytic activity">
    <reaction evidence="1">
        <text>ATP + protein L-histidine = ADP + protein N-phospho-L-histidine.</text>
        <dbReference type="EC" id="2.7.13.3"/>
    </reaction>
</comment>
<proteinExistence type="predicted"/>
<dbReference type="PANTHER" id="PTHR43065">
    <property type="entry name" value="SENSOR HISTIDINE KINASE"/>
    <property type="match status" value="1"/>
</dbReference>
<accession>A0ABZ2HIG4</accession>
<dbReference type="SMART" id="SM00387">
    <property type="entry name" value="HATPase_c"/>
    <property type="match status" value="1"/>
</dbReference>
<dbReference type="EC" id="2.7.13.3" evidence="3"/>
<dbReference type="PIRSF" id="PIRSF036431">
    <property type="entry name" value="STHK_DctB"/>
    <property type="match status" value="1"/>
</dbReference>
<keyword evidence="5" id="KW-0597">Phosphoprotein</keyword>
<evidence type="ECO:0000313" key="15">
    <source>
        <dbReference type="EMBL" id="WWR47530.1"/>
    </source>
</evidence>
<dbReference type="InterPro" id="IPR036890">
    <property type="entry name" value="HATPase_C_sf"/>
</dbReference>
<dbReference type="GO" id="GO:0005524">
    <property type="term" value="F:ATP binding"/>
    <property type="evidence" value="ECO:0007669"/>
    <property type="project" value="UniProtKB-KW"/>
</dbReference>
<reference evidence="15 16" key="1">
    <citation type="submission" date="2023-10" db="EMBL/GenBank/DDBJ databases">
        <title>Roseovarius strain S88 nov., isolated from a marine algae.</title>
        <authorList>
            <person name="Lee M.W."/>
            <person name="Lee J.K."/>
            <person name="Kim J.M."/>
            <person name="Choi D.G."/>
            <person name="Baek J.H."/>
            <person name="Bayburt H."/>
            <person name="Jung J.J."/>
            <person name="Han D.M."/>
            <person name="Jeon C.O."/>
        </authorList>
    </citation>
    <scope>NUCLEOTIDE SEQUENCE [LARGE SCALE GENOMIC DNA]</scope>
    <source>
        <strain evidence="15 16">S88</strain>
    </source>
</reference>
<feature type="coiled-coil region" evidence="13">
    <location>
        <begin position="328"/>
        <end position="355"/>
    </location>
</feature>
<dbReference type="InterPro" id="IPR003661">
    <property type="entry name" value="HisK_dim/P_dom"/>
</dbReference>
<keyword evidence="6" id="KW-0808">Transferase</keyword>
<dbReference type="SMART" id="SM00388">
    <property type="entry name" value="HisKA"/>
    <property type="match status" value="1"/>
</dbReference>
<evidence type="ECO:0000256" key="2">
    <source>
        <dbReference type="ARBA" id="ARBA00004651"/>
    </source>
</evidence>
<keyword evidence="8" id="KW-0547">Nucleotide-binding</keyword>
<keyword evidence="10 15" id="KW-0067">ATP-binding</keyword>
<dbReference type="InterPro" id="IPR029151">
    <property type="entry name" value="Sensor-like_sf"/>
</dbReference>
<keyword evidence="13" id="KW-0175">Coiled coil</keyword>
<evidence type="ECO:0000313" key="16">
    <source>
        <dbReference type="Proteomes" id="UP001364156"/>
    </source>
</evidence>
<comment type="subcellular location">
    <subcellularLocation>
        <location evidence="2">Cell membrane</location>
        <topology evidence="2">Multi-pass membrane protein</topology>
    </subcellularLocation>
</comment>
<gene>
    <name evidence="15" type="ORF">RZ517_04975</name>
</gene>